<accession>A0A224YCN6</accession>
<organism evidence="2">
    <name type="scientific">Rhipicephalus zambeziensis</name>
    <dbReference type="NCBI Taxonomy" id="60191"/>
    <lineage>
        <taxon>Eukaryota</taxon>
        <taxon>Metazoa</taxon>
        <taxon>Ecdysozoa</taxon>
        <taxon>Arthropoda</taxon>
        <taxon>Chelicerata</taxon>
        <taxon>Arachnida</taxon>
        <taxon>Acari</taxon>
        <taxon>Parasitiformes</taxon>
        <taxon>Ixodida</taxon>
        <taxon>Ixodoidea</taxon>
        <taxon>Ixodidae</taxon>
        <taxon>Rhipicephalinae</taxon>
        <taxon>Rhipicephalus</taxon>
        <taxon>Rhipicephalus</taxon>
    </lineage>
</organism>
<protein>
    <submittedName>
        <fullName evidence="2">Basic tail secreted protein</fullName>
    </submittedName>
</protein>
<feature type="signal peptide" evidence="1">
    <location>
        <begin position="1"/>
        <end position="23"/>
    </location>
</feature>
<keyword evidence="1" id="KW-0732">Signal</keyword>
<proteinExistence type="predicted"/>
<dbReference type="AlphaFoldDB" id="A0A224YCN6"/>
<name>A0A224YCN6_9ACAR</name>
<sequence length="80" mass="8667">MSLPLKVLCGLFAITLLQQMTISLPNGGEHNNRCGQTCHANRSDCPEGCACVNRNRSTTGVCVDNSFPEWNESGSELPEI</sequence>
<reference evidence="2" key="1">
    <citation type="journal article" date="2017" name="Parasit. Vectors">
        <title>Sialotranscriptomics of Rhipicephalus zambeziensis reveals intricate expression profiles of secretory proteins and suggests tight temporal transcriptional regulation during blood-feeding.</title>
        <authorList>
            <person name="de Castro M.H."/>
            <person name="de Klerk D."/>
            <person name="Pienaar R."/>
            <person name="Rees D.J.G."/>
            <person name="Mans B.J."/>
        </authorList>
    </citation>
    <scope>NUCLEOTIDE SEQUENCE</scope>
    <source>
        <tissue evidence="2">Salivary glands</tissue>
    </source>
</reference>
<evidence type="ECO:0000256" key="1">
    <source>
        <dbReference type="SAM" id="SignalP"/>
    </source>
</evidence>
<dbReference type="EMBL" id="GFPF01000394">
    <property type="protein sequence ID" value="MAA11540.1"/>
    <property type="molecule type" value="Transcribed_RNA"/>
</dbReference>
<evidence type="ECO:0000313" key="2">
    <source>
        <dbReference type="EMBL" id="MAA11540.1"/>
    </source>
</evidence>
<feature type="chain" id="PRO_5012285037" evidence="1">
    <location>
        <begin position="24"/>
        <end position="80"/>
    </location>
</feature>